<dbReference type="GeneID" id="85318131"/>
<keyword evidence="2" id="KW-0378">Hydrolase</keyword>
<sequence>MSFGFEDENDVIDAAVDNTVNAGKLIIAAASNNGSLSGRARPARKDGVICIHATDGKGNKGGMNPSPQSKTDNFATIGVAVPCKWKGKDMWKSGTSFAVPIAAGFAAGSRGIDAISRLGSSRFCDKNRARRSFFGRWQR</sequence>
<evidence type="ECO:0000259" key="5">
    <source>
        <dbReference type="Pfam" id="PF00082"/>
    </source>
</evidence>
<protein>
    <recommendedName>
        <fullName evidence="5">Peptidase S8/S53 domain-containing protein</fullName>
    </recommendedName>
</protein>
<dbReference type="GO" id="GO:0004252">
    <property type="term" value="F:serine-type endopeptidase activity"/>
    <property type="evidence" value="ECO:0007669"/>
    <property type="project" value="InterPro"/>
</dbReference>
<evidence type="ECO:0000256" key="4">
    <source>
        <dbReference type="PROSITE-ProRule" id="PRU01240"/>
    </source>
</evidence>
<proteinExistence type="inferred from homology"/>
<evidence type="ECO:0000256" key="2">
    <source>
        <dbReference type="ARBA" id="ARBA00022801"/>
    </source>
</evidence>
<organism evidence="6 7">
    <name type="scientific">Lasiosphaeria miniovina</name>
    <dbReference type="NCBI Taxonomy" id="1954250"/>
    <lineage>
        <taxon>Eukaryota</taxon>
        <taxon>Fungi</taxon>
        <taxon>Dikarya</taxon>
        <taxon>Ascomycota</taxon>
        <taxon>Pezizomycotina</taxon>
        <taxon>Sordariomycetes</taxon>
        <taxon>Sordariomycetidae</taxon>
        <taxon>Sordariales</taxon>
        <taxon>Lasiosphaeriaceae</taxon>
        <taxon>Lasiosphaeria</taxon>
    </lineage>
</organism>
<dbReference type="InterPro" id="IPR036852">
    <property type="entry name" value="Peptidase_S8/S53_dom_sf"/>
</dbReference>
<comment type="similarity">
    <text evidence="4">Belongs to the peptidase S8 family.</text>
</comment>
<dbReference type="Pfam" id="PF00082">
    <property type="entry name" value="Peptidase_S8"/>
    <property type="match status" value="1"/>
</dbReference>
<keyword evidence="7" id="KW-1185">Reference proteome</keyword>
<evidence type="ECO:0000256" key="1">
    <source>
        <dbReference type="ARBA" id="ARBA00022670"/>
    </source>
</evidence>
<keyword evidence="1" id="KW-0645">Protease</keyword>
<name>A0AA40DRP7_9PEZI</name>
<dbReference type="SUPFAM" id="SSF52743">
    <property type="entry name" value="Subtilisin-like"/>
    <property type="match status" value="1"/>
</dbReference>
<keyword evidence="3" id="KW-0720">Serine protease</keyword>
<dbReference type="RefSeq" id="XP_060292822.1">
    <property type="nucleotide sequence ID" value="XM_060434861.1"/>
</dbReference>
<dbReference type="EMBL" id="JAUIRO010000006">
    <property type="protein sequence ID" value="KAK0709518.1"/>
    <property type="molecule type" value="Genomic_DNA"/>
</dbReference>
<dbReference type="CDD" id="cd00306">
    <property type="entry name" value="Peptidases_S8_S53"/>
    <property type="match status" value="1"/>
</dbReference>
<evidence type="ECO:0000313" key="6">
    <source>
        <dbReference type="EMBL" id="KAK0709518.1"/>
    </source>
</evidence>
<reference evidence="6" key="1">
    <citation type="submission" date="2023-06" db="EMBL/GenBank/DDBJ databases">
        <title>Genome-scale phylogeny and comparative genomics of the fungal order Sordariales.</title>
        <authorList>
            <consortium name="Lawrence Berkeley National Laboratory"/>
            <person name="Hensen N."/>
            <person name="Bonometti L."/>
            <person name="Westerberg I."/>
            <person name="Brannstrom I.O."/>
            <person name="Guillou S."/>
            <person name="Cros-Aarteil S."/>
            <person name="Calhoun S."/>
            <person name="Haridas S."/>
            <person name="Kuo A."/>
            <person name="Mondo S."/>
            <person name="Pangilinan J."/>
            <person name="Riley R."/>
            <person name="LaButti K."/>
            <person name="Andreopoulos B."/>
            <person name="Lipzen A."/>
            <person name="Chen C."/>
            <person name="Yanf M."/>
            <person name="Daum C."/>
            <person name="Ng V."/>
            <person name="Clum A."/>
            <person name="Steindorff A."/>
            <person name="Ohm R."/>
            <person name="Martin F."/>
            <person name="Silar P."/>
            <person name="Natvig D."/>
            <person name="Lalanne C."/>
            <person name="Gautier V."/>
            <person name="Ament-velasquez S.L."/>
            <person name="Kruys A."/>
            <person name="Hutchinson M.I."/>
            <person name="Powell A.J."/>
            <person name="Barry K."/>
            <person name="Miller A.N."/>
            <person name="Grigoriev I.V."/>
            <person name="Debuchy R."/>
            <person name="Gladieux P."/>
            <person name="Thoren M.H."/>
            <person name="Johannesson H."/>
        </authorList>
    </citation>
    <scope>NUCLEOTIDE SEQUENCE</scope>
    <source>
        <strain evidence="6">SMH2392-1A</strain>
    </source>
</reference>
<dbReference type="InterPro" id="IPR023828">
    <property type="entry name" value="Peptidase_S8_Ser-AS"/>
</dbReference>
<feature type="domain" description="Peptidase S8/S53" evidence="5">
    <location>
        <begin position="1"/>
        <end position="107"/>
    </location>
</feature>
<dbReference type="AlphaFoldDB" id="A0AA40DRP7"/>
<comment type="caution">
    <text evidence="6">The sequence shown here is derived from an EMBL/GenBank/DDBJ whole genome shotgun (WGS) entry which is preliminary data.</text>
</comment>
<comment type="caution">
    <text evidence="4">Lacks conserved residue(s) required for the propagation of feature annotation.</text>
</comment>
<dbReference type="InterPro" id="IPR000209">
    <property type="entry name" value="Peptidase_S8/S53_dom"/>
</dbReference>
<dbReference type="PROSITE" id="PS00138">
    <property type="entry name" value="SUBTILASE_SER"/>
    <property type="match status" value="1"/>
</dbReference>
<accession>A0AA40DRP7</accession>
<dbReference type="PROSITE" id="PS51892">
    <property type="entry name" value="SUBTILASE"/>
    <property type="match status" value="1"/>
</dbReference>
<dbReference type="GO" id="GO:0006508">
    <property type="term" value="P:proteolysis"/>
    <property type="evidence" value="ECO:0007669"/>
    <property type="project" value="UniProtKB-KW"/>
</dbReference>
<dbReference type="Proteomes" id="UP001172101">
    <property type="component" value="Unassembled WGS sequence"/>
</dbReference>
<evidence type="ECO:0000313" key="7">
    <source>
        <dbReference type="Proteomes" id="UP001172101"/>
    </source>
</evidence>
<evidence type="ECO:0000256" key="3">
    <source>
        <dbReference type="ARBA" id="ARBA00022825"/>
    </source>
</evidence>
<gene>
    <name evidence="6" type="ORF">B0T26DRAFT_409317</name>
</gene>
<dbReference type="Gene3D" id="3.40.50.200">
    <property type="entry name" value="Peptidase S8/S53 domain"/>
    <property type="match status" value="1"/>
</dbReference>